<dbReference type="EMBL" id="MFZH01000038">
    <property type="protein sequence ID" value="OGK17728.1"/>
    <property type="molecule type" value="Genomic_DNA"/>
</dbReference>
<evidence type="ECO:0000313" key="2">
    <source>
        <dbReference type="Proteomes" id="UP000176850"/>
    </source>
</evidence>
<proteinExistence type="predicted"/>
<protein>
    <submittedName>
        <fullName evidence="1">Uncharacterized protein</fullName>
    </submittedName>
</protein>
<organism evidence="1 2">
    <name type="scientific">Candidatus Roizmanbacteria bacterium RIFCSPHIGHO2_01_FULL_39_24</name>
    <dbReference type="NCBI Taxonomy" id="1802032"/>
    <lineage>
        <taxon>Bacteria</taxon>
        <taxon>Candidatus Roizmaniibacteriota</taxon>
    </lineage>
</organism>
<accession>A0A1F7GFK8</accession>
<sequence>MTEQGAPQGLQGLITRLEQERTIDGENQRREQELAVARRVLVERADGVLITKGIPFGHPVVIYVRNAVDKPRRSVLLLRTTDVETEGPKTSAILSLRQRIFKDAALLDGFHLSLKTNNVSTTFSVGNYVNRGEEPIGIDEVPVIGDLIDFIDSQLPAIEVAPQLPDQV</sequence>
<reference evidence="1 2" key="1">
    <citation type="journal article" date="2016" name="Nat. Commun.">
        <title>Thousands of microbial genomes shed light on interconnected biogeochemical processes in an aquifer system.</title>
        <authorList>
            <person name="Anantharaman K."/>
            <person name="Brown C.T."/>
            <person name="Hug L.A."/>
            <person name="Sharon I."/>
            <person name="Castelle C.J."/>
            <person name="Probst A.J."/>
            <person name="Thomas B.C."/>
            <person name="Singh A."/>
            <person name="Wilkins M.J."/>
            <person name="Karaoz U."/>
            <person name="Brodie E.L."/>
            <person name="Williams K.H."/>
            <person name="Hubbard S.S."/>
            <person name="Banfield J.F."/>
        </authorList>
    </citation>
    <scope>NUCLEOTIDE SEQUENCE [LARGE SCALE GENOMIC DNA]</scope>
</reference>
<evidence type="ECO:0000313" key="1">
    <source>
        <dbReference type="EMBL" id="OGK17728.1"/>
    </source>
</evidence>
<gene>
    <name evidence="1" type="ORF">A2799_01790</name>
</gene>
<comment type="caution">
    <text evidence="1">The sequence shown here is derived from an EMBL/GenBank/DDBJ whole genome shotgun (WGS) entry which is preliminary data.</text>
</comment>
<dbReference type="Proteomes" id="UP000176850">
    <property type="component" value="Unassembled WGS sequence"/>
</dbReference>
<name>A0A1F7GFK8_9BACT</name>
<dbReference type="AlphaFoldDB" id="A0A1F7GFK8"/>